<dbReference type="InterPro" id="IPR020568">
    <property type="entry name" value="Ribosomal_Su5_D2-typ_SF"/>
</dbReference>
<dbReference type="Proteomes" id="UP001205105">
    <property type="component" value="Unassembled WGS sequence"/>
</dbReference>
<evidence type="ECO:0000256" key="8">
    <source>
        <dbReference type="ARBA" id="ARBA00023242"/>
    </source>
</evidence>
<comment type="caution">
    <text evidence="12">The sequence shown here is derived from an EMBL/GenBank/DDBJ whole genome shotgun (WGS) entry which is preliminary data.</text>
</comment>
<dbReference type="Pfam" id="PF03725">
    <property type="entry name" value="RNase_PH_C"/>
    <property type="match status" value="1"/>
</dbReference>
<sequence length="301" mass="30828">MAAAAAAGQVDADTFRRLYPDDYLRKFVEQGLRPDGRPLAAARPTSIGLGAVSTADASALVKVGSTTALAGVKCEVVPALPEAPDAGRLAVQVEMAPLCSATARPGRPSEAAQVLTEQLGALLSSVVDARQLCIDAGKAAWAVYVDIYVLDADGSLHDACLLAALAALSSLRLRAVSIDESGRVQTGAAAQQQQQGEQLAGQQERQLALSCLPVSSTCGLYRGRLLADPTAEEEPLLEAQVTAVLDESGAVLGFSAGGTAAVSQAVVVQCLEAAKMRGKEVRAMLQQALQQAGLAADAAAP</sequence>
<keyword evidence="4" id="KW-0963">Cytoplasm</keyword>
<dbReference type="GO" id="GO:0071028">
    <property type="term" value="P:nuclear mRNA surveillance"/>
    <property type="evidence" value="ECO:0007669"/>
    <property type="project" value="TreeGrafter"/>
</dbReference>
<feature type="domain" description="Exoribonuclease phosphorolytic" evidence="10">
    <location>
        <begin position="42"/>
        <end position="172"/>
    </location>
</feature>
<dbReference type="GO" id="GO:0071038">
    <property type="term" value="P:TRAMP-dependent tRNA surveillance pathway"/>
    <property type="evidence" value="ECO:0007669"/>
    <property type="project" value="TreeGrafter"/>
</dbReference>
<evidence type="ECO:0000256" key="9">
    <source>
        <dbReference type="ARBA" id="ARBA00030617"/>
    </source>
</evidence>
<evidence type="ECO:0000256" key="7">
    <source>
        <dbReference type="ARBA" id="ARBA00022884"/>
    </source>
</evidence>
<dbReference type="GO" id="GO:0000176">
    <property type="term" value="C:nuclear exosome (RNase complex)"/>
    <property type="evidence" value="ECO:0007669"/>
    <property type="project" value="TreeGrafter"/>
</dbReference>
<dbReference type="GO" id="GO:0005730">
    <property type="term" value="C:nucleolus"/>
    <property type="evidence" value="ECO:0007669"/>
    <property type="project" value="UniProtKB-SubCell"/>
</dbReference>
<dbReference type="GO" id="GO:0071035">
    <property type="term" value="P:nuclear polyadenylation-dependent rRNA catabolic process"/>
    <property type="evidence" value="ECO:0007669"/>
    <property type="project" value="TreeGrafter"/>
</dbReference>
<dbReference type="EMBL" id="JADXDR010000068">
    <property type="protein sequence ID" value="KAI7841051.1"/>
    <property type="molecule type" value="Genomic_DNA"/>
</dbReference>
<feature type="domain" description="Exoribonuclease phosphorolytic" evidence="11">
    <location>
        <begin position="211"/>
        <end position="275"/>
    </location>
</feature>
<organism evidence="12 13">
    <name type="scientific">Chlorella ohadii</name>
    <dbReference type="NCBI Taxonomy" id="2649997"/>
    <lineage>
        <taxon>Eukaryota</taxon>
        <taxon>Viridiplantae</taxon>
        <taxon>Chlorophyta</taxon>
        <taxon>core chlorophytes</taxon>
        <taxon>Trebouxiophyceae</taxon>
        <taxon>Chlorellales</taxon>
        <taxon>Chlorellaceae</taxon>
        <taxon>Chlorella clade</taxon>
        <taxon>Chlorella</taxon>
    </lineage>
</organism>
<keyword evidence="6" id="KW-0271">Exosome</keyword>
<keyword evidence="8" id="KW-0539">Nucleus</keyword>
<name>A0AAD5DRP1_9CHLO</name>
<keyword evidence="7" id="KW-0694">RNA-binding</keyword>
<dbReference type="Pfam" id="PF01138">
    <property type="entry name" value="RNase_PH"/>
    <property type="match status" value="1"/>
</dbReference>
<comment type="subcellular location">
    <subcellularLocation>
        <location evidence="1">Cytoplasm</location>
    </subcellularLocation>
    <subcellularLocation>
        <location evidence="2">Nucleus</location>
        <location evidence="2">Nucleolus</location>
    </subcellularLocation>
</comment>
<dbReference type="GO" id="GO:0034476">
    <property type="term" value="P:U5 snRNA 3'-end processing"/>
    <property type="evidence" value="ECO:0007669"/>
    <property type="project" value="TreeGrafter"/>
</dbReference>
<evidence type="ECO:0000256" key="5">
    <source>
        <dbReference type="ARBA" id="ARBA00022552"/>
    </source>
</evidence>
<dbReference type="GO" id="GO:0000467">
    <property type="term" value="P:exonucleolytic trimming to generate mature 3'-end of 5.8S rRNA from tricistronic rRNA transcript (SSU-rRNA, 5.8S rRNA, LSU-rRNA)"/>
    <property type="evidence" value="ECO:0007669"/>
    <property type="project" value="TreeGrafter"/>
</dbReference>
<evidence type="ECO:0000256" key="2">
    <source>
        <dbReference type="ARBA" id="ARBA00004604"/>
    </source>
</evidence>
<evidence type="ECO:0000256" key="3">
    <source>
        <dbReference type="ARBA" id="ARBA00006678"/>
    </source>
</evidence>
<evidence type="ECO:0000256" key="4">
    <source>
        <dbReference type="ARBA" id="ARBA00022490"/>
    </source>
</evidence>
<evidence type="ECO:0000256" key="1">
    <source>
        <dbReference type="ARBA" id="ARBA00004496"/>
    </source>
</evidence>
<reference evidence="12" key="1">
    <citation type="submission" date="2020-11" db="EMBL/GenBank/DDBJ databases">
        <title>Chlorella ohadii genome sequencing and assembly.</title>
        <authorList>
            <person name="Murik O."/>
            <person name="Treves H."/>
            <person name="Kedem I."/>
            <person name="Shotland Y."/>
            <person name="Kaplan A."/>
        </authorList>
    </citation>
    <scope>NUCLEOTIDE SEQUENCE</scope>
    <source>
        <strain evidence="12">1</strain>
    </source>
</reference>
<dbReference type="InterPro" id="IPR027408">
    <property type="entry name" value="PNPase/RNase_PH_dom_sf"/>
</dbReference>
<protein>
    <recommendedName>
        <fullName evidence="9">Ribosomal RNA-processing protein 43</fullName>
    </recommendedName>
</protein>
<dbReference type="InterPro" id="IPR015847">
    <property type="entry name" value="ExoRNase_PH_dom2"/>
</dbReference>
<dbReference type="PANTHER" id="PTHR11097">
    <property type="entry name" value="EXOSOME COMPLEX EXONUCLEASE RIBOSOMAL RNA PROCESSING PROTEIN"/>
    <property type="match status" value="1"/>
</dbReference>
<dbReference type="InterPro" id="IPR050590">
    <property type="entry name" value="Exosome_comp_Rrp42_subfam"/>
</dbReference>
<gene>
    <name evidence="12" type="ORF">COHA_005279</name>
</gene>
<dbReference type="InterPro" id="IPR001247">
    <property type="entry name" value="ExoRNase_PH_dom1"/>
</dbReference>
<dbReference type="AlphaFoldDB" id="A0AAD5DRP1"/>
<comment type="similarity">
    <text evidence="3">Belongs to the RNase PH family.</text>
</comment>
<evidence type="ECO:0000313" key="13">
    <source>
        <dbReference type="Proteomes" id="UP001205105"/>
    </source>
</evidence>
<keyword evidence="13" id="KW-1185">Reference proteome</keyword>
<dbReference type="FunFam" id="3.30.230.70:FF:000017">
    <property type="entry name" value="Exosome complex component Rrp42"/>
    <property type="match status" value="1"/>
</dbReference>
<evidence type="ECO:0000259" key="10">
    <source>
        <dbReference type="Pfam" id="PF01138"/>
    </source>
</evidence>
<dbReference type="GO" id="GO:0034473">
    <property type="term" value="P:U1 snRNA 3'-end processing"/>
    <property type="evidence" value="ECO:0007669"/>
    <property type="project" value="TreeGrafter"/>
</dbReference>
<dbReference type="GO" id="GO:0016075">
    <property type="term" value="P:rRNA catabolic process"/>
    <property type="evidence" value="ECO:0007669"/>
    <property type="project" value="TreeGrafter"/>
</dbReference>
<dbReference type="PANTHER" id="PTHR11097:SF9">
    <property type="entry name" value="EXOSOME COMPLEX COMPONENT RRP43"/>
    <property type="match status" value="1"/>
</dbReference>
<dbReference type="SUPFAM" id="SSF55666">
    <property type="entry name" value="Ribonuclease PH domain 2-like"/>
    <property type="match status" value="1"/>
</dbReference>
<dbReference type="InterPro" id="IPR036345">
    <property type="entry name" value="ExoRNase_PH_dom2_sf"/>
</dbReference>
<keyword evidence="5" id="KW-0698">rRNA processing</keyword>
<dbReference type="GO" id="GO:0035925">
    <property type="term" value="F:mRNA 3'-UTR AU-rich region binding"/>
    <property type="evidence" value="ECO:0007669"/>
    <property type="project" value="TreeGrafter"/>
</dbReference>
<proteinExistence type="inferred from homology"/>
<evidence type="ECO:0000313" key="12">
    <source>
        <dbReference type="EMBL" id="KAI7841051.1"/>
    </source>
</evidence>
<evidence type="ECO:0000256" key="6">
    <source>
        <dbReference type="ARBA" id="ARBA00022835"/>
    </source>
</evidence>
<dbReference type="GO" id="GO:0034475">
    <property type="term" value="P:U4 snRNA 3'-end processing"/>
    <property type="evidence" value="ECO:0007669"/>
    <property type="project" value="TreeGrafter"/>
</dbReference>
<evidence type="ECO:0000259" key="11">
    <source>
        <dbReference type="Pfam" id="PF03725"/>
    </source>
</evidence>
<accession>A0AAD5DRP1</accession>
<dbReference type="GO" id="GO:0000177">
    <property type="term" value="C:cytoplasmic exosome (RNase complex)"/>
    <property type="evidence" value="ECO:0007669"/>
    <property type="project" value="TreeGrafter"/>
</dbReference>
<dbReference type="SUPFAM" id="SSF54211">
    <property type="entry name" value="Ribosomal protein S5 domain 2-like"/>
    <property type="match status" value="1"/>
</dbReference>
<dbReference type="Gene3D" id="3.30.230.70">
    <property type="entry name" value="GHMP Kinase, N-terminal domain"/>
    <property type="match status" value="1"/>
</dbReference>